<feature type="non-terminal residue" evidence="4">
    <location>
        <position position="361"/>
    </location>
</feature>
<dbReference type="SUPFAM" id="SSF101278">
    <property type="entry name" value="N-terminal domain of adenylylcyclase associated protein, CAP"/>
    <property type="match status" value="1"/>
</dbReference>
<dbReference type="Proteomes" id="UP000288716">
    <property type="component" value="Unassembled WGS sequence"/>
</dbReference>
<dbReference type="GO" id="GO:0003779">
    <property type="term" value="F:actin binding"/>
    <property type="evidence" value="ECO:0007669"/>
    <property type="project" value="InterPro"/>
</dbReference>
<dbReference type="Pfam" id="PF08603">
    <property type="entry name" value="CAP_C"/>
    <property type="match status" value="1"/>
</dbReference>
<dbReference type="PANTHER" id="PTHR10652">
    <property type="entry name" value="ADENYLYL CYCLASE-ASSOCIATED PROTEIN"/>
    <property type="match status" value="1"/>
</dbReference>
<name>A0A443S2S1_9ACAR</name>
<dbReference type="GO" id="GO:0019933">
    <property type="term" value="P:cAMP-mediated signaling"/>
    <property type="evidence" value="ECO:0007669"/>
    <property type="project" value="TreeGrafter"/>
</dbReference>
<dbReference type="AlphaFoldDB" id="A0A443S2S1"/>
<feature type="compositionally biased region" description="Polar residues" evidence="2">
    <location>
        <begin position="243"/>
        <end position="267"/>
    </location>
</feature>
<dbReference type="InterPro" id="IPR017901">
    <property type="entry name" value="C-CAP_CF_C-like"/>
</dbReference>
<dbReference type="InterPro" id="IPR013912">
    <property type="entry name" value="Adenylate_cyclase-assoc_CAP_C"/>
</dbReference>
<dbReference type="GO" id="GO:0000902">
    <property type="term" value="P:cell morphogenesis"/>
    <property type="evidence" value="ECO:0007669"/>
    <property type="project" value="TreeGrafter"/>
</dbReference>
<evidence type="ECO:0000256" key="1">
    <source>
        <dbReference type="ARBA" id="ARBA00007659"/>
    </source>
</evidence>
<dbReference type="InterPro" id="IPR036223">
    <property type="entry name" value="CAP_C_sf"/>
</dbReference>
<dbReference type="GO" id="GO:0008179">
    <property type="term" value="F:adenylate cyclase binding"/>
    <property type="evidence" value="ECO:0007669"/>
    <property type="project" value="TreeGrafter"/>
</dbReference>
<feature type="compositionally biased region" description="Pro residues" evidence="2">
    <location>
        <begin position="197"/>
        <end position="206"/>
    </location>
</feature>
<comment type="similarity">
    <text evidence="1">Belongs to the CAP family.</text>
</comment>
<dbReference type="Gene3D" id="1.25.40.330">
    <property type="entry name" value="Adenylate cyclase-associated CAP, N-terminal domain"/>
    <property type="match status" value="1"/>
</dbReference>
<evidence type="ECO:0000313" key="5">
    <source>
        <dbReference type="Proteomes" id="UP000288716"/>
    </source>
</evidence>
<dbReference type="Gene3D" id="2.160.20.70">
    <property type="match status" value="1"/>
</dbReference>
<dbReference type="GO" id="GO:0005737">
    <property type="term" value="C:cytoplasm"/>
    <property type="evidence" value="ECO:0007669"/>
    <property type="project" value="TreeGrafter"/>
</dbReference>
<dbReference type="InterPro" id="IPR016098">
    <property type="entry name" value="CAP/MinC_C"/>
</dbReference>
<dbReference type="InterPro" id="IPR006599">
    <property type="entry name" value="CARP_motif"/>
</dbReference>
<feature type="region of interest" description="Disordered" evidence="2">
    <location>
        <begin position="177"/>
        <end position="210"/>
    </location>
</feature>
<dbReference type="FunFam" id="1.25.40.330:FF:000001">
    <property type="entry name" value="Adenylyl cyclase-associated protein"/>
    <property type="match status" value="1"/>
</dbReference>
<reference evidence="4 5" key="1">
    <citation type="journal article" date="2018" name="Gigascience">
        <title>Genomes of trombidid mites reveal novel predicted allergens and laterally-transferred genes associated with secondary metabolism.</title>
        <authorList>
            <person name="Dong X."/>
            <person name="Chaisiri K."/>
            <person name="Xia D."/>
            <person name="Armstrong S.D."/>
            <person name="Fang Y."/>
            <person name="Donnelly M.J."/>
            <person name="Kadowaki T."/>
            <person name="McGarry J.W."/>
            <person name="Darby A.C."/>
            <person name="Makepeace B.L."/>
        </authorList>
    </citation>
    <scope>NUCLEOTIDE SEQUENCE [LARGE SCALE GENOMIC DNA]</scope>
    <source>
        <strain evidence="4">UoL-UT</strain>
    </source>
</reference>
<sequence length="361" mass="39508">MSAFAEPSNCPFVNAFDDIVSTALQNYITLSASIGGLVKTHSDMVVKAVTAQRQFLVVASMSQQPNPQVLMSLLKPTSDVIQMIQDLREKNRHSSEFNHLSTISESITALGWVTISPTPGPYIKEMTDSGQFYSNKVLVAYKDKDTKHVEWAKSWISFLQELQKYVRQYHTTGLTWNPKGVDSSKLANGNTASAGGAPPPPPPPPRDIFSEQNANAVEEARLALMKDLNMGTDITKSLKRVSAEQQTHKNPALRSQGSHPVTSTGPRNVTPAAAAAPAKPPKFELEGKKWMIEYQVGQKELVVNCSEMNQSVSIYKCRDSVVIVKGKVNSITLDSCSKTGIVFDDIVSVVELINCQSIQAQ</sequence>
<organism evidence="4 5">
    <name type="scientific">Leptotrombidium deliense</name>
    <dbReference type="NCBI Taxonomy" id="299467"/>
    <lineage>
        <taxon>Eukaryota</taxon>
        <taxon>Metazoa</taxon>
        <taxon>Ecdysozoa</taxon>
        <taxon>Arthropoda</taxon>
        <taxon>Chelicerata</taxon>
        <taxon>Arachnida</taxon>
        <taxon>Acari</taxon>
        <taxon>Acariformes</taxon>
        <taxon>Trombidiformes</taxon>
        <taxon>Prostigmata</taxon>
        <taxon>Anystina</taxon>
        <taxon>Parasitengona</taxon>
        <taxon>Trombiculoidea</taxon>
        <taxon>Trombiculidae</taxon>
        <taxon>Leptotrombidium</taxon>
    </lineage>
</organism>
<feature type="region of interest" description="Disordered" evidence="2">
    <location>
        <begin position="239"/>
        <end position="280"/>
    </location>
</feature>
<evidence type="ECO:0000313" key="4">
    <source>
        <dbReference type="EMBL" id="RWS21784.1"/>
    </source>
</evidence>
<dbReference type="InterPro" id="IPR036222">
    <property type="entry name" value="CAP_N_sf"/>
</dbReference>
<dbReference type="EMBL" id="NCKV01010847">
    <property type="protein sequence ID" value="RWS21784.1"/>
    <property type="molecule type" value="Genomic_DNA"/>
</dbReference>
<dbReference type="OrthoDB" id="1601at2759"/>
<dbReference type="SMART" id="SM00673">
    <property type="entry name" value="CARP"/>
    <property type="match status" value="1"/>
</dbReference>
<dbReference type="GO" id="GO:0007015">
    <property type="term" value="P:actin filament organization"/>
    <property type="evidence" value="ECO:0007669"/>
    <property type="project" value="TreeGrafter"/>
</dbReference>
<dbReference type="InterPro" id="IPR053950">
    <property type="entry name" value="CAP_N"/>
</dbReference>
<dbReference type="SUPFAM" id="SSF69340">
    <property type="entry name" value="C-terminal domain of adenylylcyclase associated protein"/>
    <property type="match status" value="1"/>
</dbReference>
<evidence type="ECO:0000259" key="3">
    <source>
        <dbReference type="PROSITE" id="PS51329"/>
    </source>
</evidence>
<dbReference type="InterPro" id="IPR001837">
    <property type="entry name" value="Adenylate_cyclase-assoc_CAP"/>
</dbReference>
<dbReference type="STRING" id="299467.A0A443S2S1"/>
<proteinExistence type="inferred from homology"/>
<gene>
    <name evidence="4" type="ORF">B4U80_05326</name>
</gene>
<dbReference type="Pfam" id="PF21938">
    <property type="entry name" value="CAP_N"/>
    <property type="match status" value="1"/>
</dbReference>
<comment type="caution">
    <text evidence="4">The sequence shown here is derived from an EMBL/GenBank/DDBJ whole genome shotgun (WGS) entry which is preliminary data.</text>
</comment>
<dbReference type="PANTHER" id="PTHR10652:SF0">
    <property type="entry name" value="ADENYLYL CYCLASE-ASSOCIATED PROTEIN"/>
    <property type="match status" value="1"/>
</dbReference>
<keyword evidence="5" id="KW-1185">Reference proteome</keyword>
<accession>A0A443S2S1</accession>
<feature type="domain" description="C-CAP/cofactor C-like" evidence="3">
    <location>
        <begin position="277"/>
        <end position="361"/>
    </location>
</feature>
<evidence type="ECO:0000256" key="2">
    <source>
        <dbReference type="SAM" id="MobiDB-lite"/>
    </source>
</evidence>
<dbReference type="VEuPathDB" id="VectorBase:LDEU010256"/>
<dbReference type="PROSITE" id="PS51329">
    <property type="entry name" value="C_CAP_COFACTOR_C"/>
    <property type="match status" value="1"/>
</dbReference>
<protein>
    <submittedName>
        <fullName evidence="4">Adenylate cyclase-associated protein-like protein</fullName>
    </submittedName>
</protein>